<reference evidence="1 2" key="1">
    <citation type="journal article" date="2019" name="Sci. Rep.">
        <title>Orb-weaving spider Araneus ventricosus genome elucidates the spidroin gene catalogue.</title>
        <authorList>
            <person name="Kono N."/>
            <person name="Nakamura H."/>
            <person name="Ohtoshi R."/>
            <person name="Moran D.A.P."/>
            <person name="Shinohara A."/>
            <person name="Yoshida Y."/>
            <person name="Fujiwara M."/>
            <person name="Mori M."/>
            <person name="Tomita M."/>
            <person name="Arakawa K."/>
        </authorList>
    </citation>
    <scope>NUCLEOTIDE SEQUENCE [LARGE SCALE GENOMIC DNA]</scope>
</reference>
<dbReference type="EMBL" id="BGPR01003829">
    <property type="protein sequence ID" value="GBM92898.1"/>
    <property type="molecule type" value="Genomic_DNA"/>
</dbReference>
<name>A0A4Y2JTP9_ARAVE</name>
<proteinExistence type="predicted"/>
<sequence length="122" mass="14116">MVVEAFVPSLNQSIETAIEEVRIQVVEPLNDGFLNFGRCSERRLGRCSFNSLNPARVRIQVPQKLELIFIHEIRMKSSLCQQKFQEKDTLGSVINYQQRKELIFSRKIHPGTRNRLSLACVE</sequence>
<accession>A0A4Y2JTP9</accession>
<protein>
    <submittedName>
        <fullName evidence="1">Uncharacterized protein</fullName>
    </submittedName>
</protein>
<evidence type="ECO:0000313" key="1">
    <source>
        <dbReference type="EMBL" id="GBM92898.1"/>
    </source>
</evidence>
<evidence type="ECO:0000313" key="2">
    <source>
        <dbReference type="Proteomes" id="UP000499080"/>
    </source>
</evidence>
<dbReference type="Proteomes" id="UP000499080">
    <property type="component" value="Unassembled WGS sequence"/>
</dbReference>
<comment type="caution">
    <text evidence="1">The sequence shown here is derived from an EMBL/GenBank/DDBJ whole genome shotgun (WGS) entry which is preliminary data.</text>
</comment>
<gene>
    <name evidence="1" type="ORF">AVEN_189139_1</name>
</gene>
<dbReference type="AlphaFoldDB" id="A0A4Y2JTP9"/>
<organism evidence="1 2">
    <name type="scientific">Araneus ventricosus</name>
    <name type="common">Orbweaver spider</name>
    <name type="synonym">Epeira ventricosa</name>
    <dbReference type="NCBI Taxonomy" id="182803"/>
    <lineage>
        <taxon>Eukaryota</taxon>
        <taxon>Metazoa</taxon>
        <taxon>Ecdysozoa</taxon>
        <taxon>Arthropoda</taxon>
        <taxon>Chelicerata</taxon>
        <taxon>Arachnida</taxon>
        <taxon>Araneae</taxon>
        <taxon>Araneomorphae</taxon>
        <taxon>Entelegynae</taxon>
        <taxon>Araneoidea</taxon>
        <taxon>Araneidae</taxon>
        <taxon>Araneus</taxon>
    </lineage>
</organism>
<keyword evidence="2" id="KW-1185">Reference proteome</keyword>